<dbReference type="OrthoDB" id="6782675at2759"/>
<comment type="caution">
    <text evidence="1">The sequence shown here is derived from an EMBL/GenBank/DDBJ whole genome shotgun (WGS) entry which is preliminary data.</text>
</comment>
<reference evidence="1" key="1">
    <citation type="submission" date="2021-02" db="EMBL/GenBank/DDBJ databases">
        <authorList>
            <person name="Nowell W R."/>
        </authorList>
    </citation>
    <scope>NUCLEOTIDE SEQUENCE</scope>
</reference>
<evidence type="ECO:0000313" key="3">
    <source>
        <dbReference type="Proteomes" id="UP000663829"/>
    </source>
</evidence>
<dbReference type="Proteomes" id="UP000681722">
    <property type="component" value="Unassembled WGS sequence"/>
</dbReference>
<dbReference type="EMBL" id="CAJOBC010003993">
    <property type="protein sequence ID" value="CAF3809869.1"/>
    <property type="molecule type" value="Genomic_DNA"/>
</dbReference>
<evidence type="ECO:0000313" key="1">
    <source>
        <dbReference type="EMBL" id="CAF1039578.1"/>
    </source>
</evidence>
<protein>
    <recommendedName>
        <fullName evidence="4">Reverse transcriptase domain-containing protein</fullName>
    </recommendedName>
</protein>
<gene>
    <name evidence="1" type="ORF">GPM918_LOCUS15705</name>
    <name evidence="2" type="ORF">SRO942_LOCUS15705</name>
</gene>
<organism evidence="1 3">
    <name type="scientific">Didymodactylos carnosus</name>
    <dbReference type="NCBI Taxonomy" id="1234261"/>
    <lineage>
        <taxon>Eukaryota</taxon>
        <taxon>Metazoa</taxon>
        <taxon>Spiralia</taxon>
        <taxon>Gnathifera</taxon>
        <taxon>Rotifera</taxon>
        <taxon>Eurotatoria</taxon>
        <taxon>Bdelloidea</taxon>
        <taxon>Philodinida</taxon>
        <taxon>Philodinidae</taxon>
        <taxon>Didymodactylos</taxon>
    </lineage>
</organism>
<keyword evidence="3" id="KW-1185">Reference proteome</keyword>
<accession>A0A814JNI0</accession>
<dbReference type="PANTHER" id="PTHR21301">
    <property type="entry name" value="REVERSE TRANSCRIPTASE"/>
    <property type="match status" value="1"/>
</dbReference>
<dbReference type="AlphaFoldDB" id="A0A814JNI0"/>
<evidence type="ECO:0008006" key="4">
    <source>
        <dbReference type="Google" id="ProtNLM"/>
    </source>
</evidence>
<sequence>MYSLYPSIGRNIRGTAAYWWKAKGLLGGMYATIGKLFIWWSINHQDDSTFLCAVEFQRDDLPHAHVTIWIVNPPSVDTLEGREEIIKCLDMFLRTDMPDPLKELLLHPNLTLDEDNCLRKGLEFARPSNHIDDLAIISIPSRNCFQARSKLQKYECQNKKENDILRALKQDPSIVITRPDKGCIMSRTDYSSKMELILNDITKFKQILIDPTITRENSLIRLLRKLLKKGHITESIYNQIRPVGLSPARIYDLPKIHKTDTSLRPVLSSINTFNYRLSNYNELSFLCDNKFSVKDTFQFINILKYNKHLANDSKIVSFDVNSLFINIPVDETINIIINKLYHFSSRESTTNAVNFRKLLYFATKCSHFYFNGKLYD</sequence>
<dbReference type="PANTHER" id="PTHR21301:SF10">
    <property type="entry name" value="REVERSE TRANSCRIPTASE DOMAIN-CONTAINING PROTEIN"/>
    <property type="match status" value="1"/>
</dbReference>
<evidence type="ECO:0000313" key="2">
    <source>
        <dbReference type="EMBL" id="CAF3809869.1"/>
    </source>
</evidence>
<proteinExistence type="predicted"/>
<name>A0A814JNI0_9BILA</name>
<dbReference type="Proteomes" id="UP000663829">
    <property type="component" value="Unassembled WGS sequence"/>
</dbReference>
<dbReference type="EMBL" id="CAJNOQ010003993">
    <property type="protein sequence ID" value="CAF1039578.1"/>
    <property type="molecule type" value="Genomic_DNA"/>
</dbReference>